<dbReference type="InterPro" id="IPR011761">
    <property type="entry name" value="ATP-grasp"/>
</dbReference>
<dbReference type="Pfam" id="PF19045">
    <property type="entry name" value="Ligase_CoA_2"/>
    <property type="match status" value="1"/>
</dbReference>
<dbReference type="NCBIfam" id="TIGR02717">
    <property type="entry name" value="AcCoA-syn-alpha"/>
    <property type="match status" value="1"/>
</dbReference>
<dbReference type="InterPro" id="IPR013815">
    <property type="entry name" value="ATP_grasp_subdomain_1"/>
</dbReference>
<dbReference type="PANTHER" id="PTHR43334">
    <property type="entry name" value="ACETATE--COA LIGASE [ADP-FORMING]"/>
    <property type="match status" value="1"/>
</dbReference>
<dbReference type="InterPro" id="IPR036291">
    <property type="entry name" value="NAD(P)-bd_dom_sf"/>
</dbReference>
<keyword evidence="3 5" id="KW-0067">ATP-binding</keyword>
<dbReference type="InterPro" id="IPR043938">
    <property type="entry name" value="Ligase_CoA_dom"/>
</dbReference>
<dbReference type="Pfam" id="PF13380">
    <property type="entry name" value="CoA_binding_2"/>
    <property type="match status" value="1"/>
</dbReference>
<dbReference type="InterPro" id="IPR014089">
    <property type="entry name" value="AcCoA-synth-alpha"/>
</dbReference>
<dbReference type="InterPro" id="IPR003781">
    <property type="entry name" value="CoA-bd"/>
</dbReference>
<dbReference type="AlphaFoldDB" id="A0A662DLD5"/>
<dbReference type="Gene3D" id="3.40.50.720">
    <property type="entry name" value="NAD(P)-binding Rossmann-like Domain"/>
    <property type="match status" value="1"/>
</dbReference>
<dbReference type="PROSITE" id="PS50975">
    <property type="entry name" value="ATP_GRASP"/>
    <property type="match status" value="1"/>
</dbReference>
<feature type="domain" description="ATP-grasp" evidence="6">
    <location>
        <begin position="491"/>
        <end position="527"/>
    </location>
</feature>
<dbReference type="SMART" id="SM00881">
    <property type="entry name" value="CoA_binding"/>
    <property type="match status" value="1"/>
</dbReference>
<sequence>MLDNFFNPGSIAVVGVSLEKEKLGNQILKNIINGGFEGDIFPVNKKATTSTYLNGLRVYPDLKEIPAKVDLCIVVVPAVYVIPVIEDCGEKGVSSAVVITAGFKETGKKGAELESKLAKIAKDLGVRILGPNVLGIIDTHSNLNASFAPTYPPSGNIAFISQSGALGCAVLDQCRGEGVGLSKFISLGNKMDLDEVDFISYLKDDPQTKVILGYLESIERGKEFIRVAKKVVKEKPIIMIKSGRSKAGRKAASSHTGALSGADEAYDVAFKEIGIIRAKTLTEAFEMARGFSSQPVPGGDRVLLLTNAGGAGIMATDACEDYSLNLTSLTEDSVKKLKEKLPPASSISNPLDILGDADPDRYRLALDTVLQDPNLDAIILLLTPQTTTNPEGVAKVIDELTKKKEKTILSCFMGGEMVNPAISILNKAKVPNYKEPEAAVRVLRNMINYRFIRERKEEKVEFFQVNKSDAERILKEEMEKGHFEVGGVNALKVMSAYGIPTVDNYLVRTPEEAVQVARKISGPVVMKIESPAIIHKSDIGGVKLNVSVDQVKRSFNQIMENAERFLHGDDEIVGISIQPMLKEGKEVLIGAIRDITFGYLIRFGMGGKYVELFRDFSTKIVPLTPSKVEEMINETRIISRLLKGFRDEGPSDINLVRDSLLRLSQLVQDISWIEEIEANPLVVWEKGGVIIDARIRIRKEG</sequence>
<keyword evidence="1" id="KW-0436">Ligase</keyword>
<dbReference type="Pfam" id="PF13549">
    <property type="entry name" value="ATP-grasp_5"/>
    <property type="match status" value="1"/>
</dbReference>
<dbReference type="GO" id="GO:0043758">
    <property type="term" value="F:acetate-CoA ligase (ADP-forming) activity"/>
    <property type="evidence" value="ECO:0007669"/>
    <property type="project" value="InterPro"/>
</dbReference>
<name>A0A662DLD5_UNCAE</name>
<dbReference type="Gene3D" id="3.40.50.261">
    <property type="entry name" value="Succinyl-CoA synthetase domains"/>
    <property type="match status" value="2"/>
</dbReference>
<evidence type="ECO:0000256" key="2">
    <source>
        <dbReference type="ARBA" id="ARBA00022741"/>
    </source>
</evidence>
<dbReference type="SUPFAM" id="SSF52210">
    <property type="entry name" value="Succinyl-CoA synthetase domains"/>
    <property type="match status" value="2"/>
</dbReference>
<evidence type="ECO:0000313" key="8">
    <source>
        <dbReference type="Proteomes" id="UP000267654"/>
    </source>
</evidence>
<organism evidence="7 8">
    <name type="scientific">Aerophobetes bacterium</name>
    <dbReference type="NCBI Taxonomy" id="2030807"/>
    <lineage>
        <taxon>Bacteria</taxon>
        <taxon>Candidatus Aerophobota</taxon>
    </lineage>
</organism>
<dbReference type="SUPFAM" id="SSF56059">
    <property type="entry name" value="Glutathione synthetase ATP-binding domain-like"/>
    <property type="match status" value="1"/>
</dbReference>
<gene>
    <name evidence="7" type="ORF">DRI96_00420</name>
</gene>
<keyword evidence="2 5" id="KW-0547">Nucleotide-binding</keyword>
<dbReference type="GO" id="GO:0046872">
    <property type="term" value="F:metal ion binding"/>
    <property type="evidence" value="ECO:0007669"/>
    <property type="project" value="InterPro"/>
</dbReference>
<dbReference type="EMBL" id="QMQB01000009">
    <property type="protein sequence ID" value="RLE15111.1"/>
    <property type="molecule type" value="Genomic_DNA"/>
</dbReference>
<comment type="caution">
    <text evidence="7">The sequence shown here is derived from an EMBL/GenBank/DDBJ whole genome shotgun (WGS) entry which is preliminary data.</text>
</comment>
<dbReference type="Proteomes" id="UP000267654">
    <property type="component" value="Unassembled WGS sequence"/>
</dbReference>
<proteinExistence type="inferred from homology"/>
<dbReference type="FunFam" id="3.30.1490.20:FF:000020">
    <property type="entry name" value="Protein lysine acetyltransferase"/>
    <property type="match status" value="1"/>
</dbReference>
<protein>
    <submittedName>
        <fullName evidence="7">CoA-binding protein</fullName>
    </submittedName>
</protein>
<dbReference type="InterPro" id="IPR032875">
    <property type="entry name" value="Succ_CoA_lig_flav_dom"/>
</dbReference>
<dbReference type="InterPro" id="IPR016102">
    <property type="entry name" value="Succinyl-CoA_synth-like"/>
</dbReference>
<dbReference type="GO" id="GO:0005524">
    <property type="term" value="F:ATP binding"/>
    <property type="evidence" value="ECO:0007669"/>
    <property type="project" value="UniProtKB-UniRule"/>
</dbReference>
<comment type="similarity">
    <text evidence="4">In the N-terminal section; belongs to the acetate CoA ligase alpha subunit family.</text>
</comment>
<evidence type="ECO:0000256" key="3">
    <source>
        <dbReference type="ARBA" id="ARBA00022840"/>
    </source>
</evidence>
<dbReference type="PANTHER" id="PTHR43334:SF1">
    <property type="entry name" value="3-HYDROXYPROPIONATE--COA LIGASE [ADP-FORMING]"/>
    <property type="match status" value="1"/>
</dbReference>
<evidence type="ECO:0000313" key="7">
    <source>
        <dbReference type="EMBL" id="RLE15111.1"/>
    </source>
</evidence>
<evidence type="ECO:0000259" key="6">
    <source>
        <dbReference type="PROSITE" id="PS50975"/>
    </source>
</evidence>
<evidence type="ECO:0000256" key="1">
    <source>
        <dbReference type="ARBA" id="ARBA00022598"/>
    </source>
</evidence>
<evidence type="ECO:0000256" key="5">
    <source>
        <dbReference type="PROSITE-ProRule" id="PRU00409"/>
    </source>
</evidence>
<dbReference type="Gene3D" id="3.30.470.20">
    <property type="entry name" value="ATP-grasp fold, B domain"/>
    <property type="match status" value="1"/>
</dbReference>
<dbReference type="SUPFAM" id="SSF51735">
    <property type="entry name" value="NAD(P)-binding Rossmann-fold domains"/>
    <property type="match status" value="1"/>
</dbReference>
<evidence type="ECO:0000256" key="4">
    <source>
        <dbReference type="ARBA" id="ARBA00060888"/>
    </source>
</evidence>
<dbReference type="Pfam" id="PF13607">
    <property type="entry name" value="Succ_CoA_lig"/>
    <property type="match status" value="1"/>
</dbReference>
<dbReference type="Gene3D" id="3.30.1490.20">
    <property type="entry name" value="ATP-grasp fold, A domain"/>
    <property type="match status" value="1"/>
</dbReference>
<reference evidence="7 8" key="1">
    <citation type="submission" date="2018-06" db="EMBL/GenBank/DDBJ databases">
        <title>Extensive metabolic versatility and redundancy in microbially diverse, dynamic hydrothermal sediments.</title>
        <authorList>
            <person name="Dombrowski N."/>
            <person name="Teske A."/>
            <person name="Baker B.J."/>
        </authorList>
    </citation>
    <scope>NUCLEOTIDE SEQUENCE [LARGE SCALE GENOMIC DNA]</scope>
    <source>
        <strain evidence="7">B19_G9</strain>
    </source>
</reference>
<accession>A0A662DLD5</accession>
<dbReference type="InterPro" id="IPR051538">
    <property type="entry name" value="Acyl-CoA_Synth/Transferase"/>
</dbReference>